<dbReference type="PANTHER" id="PTHR43685">
    <property type="entry name" value="GLYCOSYLTRANSFERASE"/>
    <property type="match status" value="1"/>
</dbReference>
<evidence type="ECO:0000313" key="2">
    <source>
        <dbReference type="EMBL" id="PHX53192.1"/>
    </source>
</evidence>
<dbReference type="Pfam" id="PF00535">
    <property type="entry name" value="Glycos_transf_2"/>
    <property type="match status" value="1"/>
</dbReference>
<name>A0A2G4EUG8_9CYAN</name>
<evidence type="ECO:0000259" key="1">
    <source>
        <dbReference type="Pfam" id="PF00535"/>
    </source>
</evidence>
<dbReference type="Proteomes" id="UP000226442">
    <property type="component" value="Unassembled WGS sequence"/>
</dbReference>
<evidence type="ECO:0000313" key="3">
    <source>
        <dbReference type="Proteomes" id="UP000226442"/>
    </source>
</evidence>
<gene>
    <name evidence="2" type="ORF">CP500_022770</name>
</gene>
<dbReference type="CDD" id="cd00761">
    <property type="entry name" value="Glyco_tranf_GTA_type"/>
    <property type="match status" value="1"/>
</dbReference>
<dbReference type="RefSeq" id="WP_096831143.1">
    <property type="nucleotide sequence ID" value="NZ_NXIB02000246.1"/>
</dbReference>
<sequence>MTNSYEITPEPKITIVIPVYNGARYLATAIASVLGQTRKDFELLISDDGSTDSSVEIALSYAQKDSRVRVITADHQGSAIALRTGFAEAKGIYIGQLDSDDILDWRALELTVPILDAHPEVGIVYTDYLDINQNGQILGLGQRCSIPHSAPPTGTYAD</sequence>
<dbReference type="GO" id="GO:0016740">
    <property type="term" value="F:transferase activity"/>
    <property type="evidence" value="ECO:0007669"/>
    <property type="project" value="UniProtKB-KW"/>
</dbReference>
<dbReference type="EMBL" id="NXIB02000246">
    <property type="protein sequence ID" value="PHX53192.1"/>
    <property type="molecule type" value="Genomic_DNA"/>
</dbReference>
<keyword evidence="3" id="KW-1185">Reference proteome</keyword>
<dbReference type="AlphaFoldDB" id="A0A2G4EUG8"/>
<dbReference type="InterPro" id="IPR050834">
    <property type="entry name" value="Glycosyltransf_2"/>
</dbReference>
<proteinExistence type="predicted"/>
<organism evidence="2 3">
    <name type="scientific">Tychonema bourrellyi FEM_GT703</name>
    <dbReference type="NCBI Taxonomy" id="2040638"/>
    <lineage>
        <taxon>Bacteria</taxon>
        <taxon>Bacillati</taxon>
        <taxon>Cyanobacteriota</taxon>
        <taxon>Cyanophyceae</taxon>
        <taxon>Oscillatoriophycideae</taxon>
        <taxon>Oscillatoriales</taxon>
        <taxon>Microcoleaceae</taxon>
        <taxon>Tychonema</taxon>
    </lineage>
</organism>
<dbReference type="InterPro" id="IPR001173">
    <property type="entry name" value="Glyco_trans_2-like"/>
</dbReference>
<dbReference type="InterPro" id="IPR029044">
    <property type="entry name" value="Nucleotide-diphossugar_trans"/>
</dbReference>
<reference evidence="2" key="1">
    <citation type="submission" date="2017-10" db="EMBL/GenBank/DDBJ databases">
        <title>Draft genome sequence of the planktic cyanobacteria Tychonema bourrellyi isolated from alpine lentic freshwater.</title>
        <authorList>
            <person name="Tett A."/>
            <person name="Armanini F."/>
            <person name="Asnicar F."/>
            <person name="Boscaini A."/>
            <person name="Pasolli E."/>
            <person name="Zolfo M."/>
            <person name="Donati C."/>
            <person name="Salmaso N."/>
            <person name="Segata N."/>
        </authorList>
    </citation>
    <scope>NUCLEOTIDE SEQUENCE</scope>
    <source>
        <strain evidence="2">FEM_GT703</strain>
    </source>
</reference>
<protein>
    <submittedName>
        <fullName evidence="2">Glycosyltransferase family 2 protein</fullName>
    </submittedName>
</protein>
<dbReference type="SUPFAM" id="SSF53448">
    <property type="entry name" value="Nucleotide-diphospho-sugar transferases"/>
    <property type="match status" value="1"/>
</dbReference>
<accession>A0A2G4EUG8</accession>
<comment type="caution">
    <text evidence="2">The sequence shown here is derived from an EMBL/GenBank/DDBJ whole genome shotgun (WGS) entry which is preliminary data.</text>
</comment>
<dbReference type="Gene3D" id="3.90.550.10">
    <property type="entry name" value="Spore Coat Polysaccharide Biosynthesis Protein SpsA, Chain A"/>
    <property type="match status" value="1"/>
</dbReference>
<dbReference type="PANTHER" id="PTHR43685:SF2">
    <property type="entry name" value="GLYCOSYLTRANSFERASE 2-LIKE DOMAIN-CONTAINING PROTEIN"/>
    <property type="match status" value="1"/>
</dbReference>
<dbReference type="OrthoDB" id="455644at2"/>
<feature type="domain" description="Glycosyltransferase 2-like" evidence="1">
    <location>
        <begin position="14"/>
        <end position="126"/>
    </location>
</feature>